<accession>A0A6A4R6Z1</accession>
<organism evidence="1 2">
    <name type="scientific">Lupinus albus</name>
    <name type="common">White lupine</name>
    <name type="synonym">Lupinus termis</name>
    <dbReference type="NCBI Taxonomy" id="3870"/>
    <lineage>
        <taxon>Eukaryota</taxon>
        <taxon>Viridiplantae</taxon>
        <taxon>Streptophyta</taxon>
        <taxon>Embryophyta</taxon>
        <taxon>Tracheophyta</taxon>
        <taxon>Spermatophyta</taxon>
        <taxon>Magnoliopsida</taxon>
        <taxon>eudicotyledons</taxon>
        <taxon>Gunneridae</taxon>
        <taxon>Pentapetalae</taxon>
        <taxon>rosids</taxon>
        <taxon>fabids</taxon>
        <taxon>Fabales</taxon>
        <taxon>Fabaceae</taxon>
        <taxon>Papilionoideae</taxon>
        <taxon>50 kb inversion clade</taxon>
        <taxon>genistoids sensu lato</taxon>
        <taxon>core genistoids</taxon>
        <taxon>Genisteae</taxon>
        <taxon>Lupinus</taxon>
    </lineage>
</organism>
<name>A0A6A4R6Z1_LUPAL</name>
<sequence>MLHNRGAKGGIIPFIHVWKERDENVIPNFFIFSLTPSSCSLLIYAGSREEETTVMHEEDHPWLRPGWHGETSLAENNESLFKVVVIG</sequence>
<evidence type="ECO:0000313" key="1">
    <source>
        <dbReference type="EMBL" id="KAE9621780.1"/>
    </source>
</evidence>
<keyword evidence="2" id="KW-1185">Reference proteome</keyword>
<reference evidence="2" key="1">
    <citation type="journal article" date="2020" name="Nat. Commun.">
        <title>Genome sequence of the cluster root forming white lupin.</title>
        <authorList>
            <person name="Hufnagel B."/>
            <person name="Marques A."/>
            <person name="Soriano A."/>
            <person name="Marques L."/>
            <person name="Divol F."/>
            <person name="Doumas P."/>
            <person name="Sallet E."/>
            <person name="Mancinotti D."/>
            <person name="Carrere S."/>
            <person name="Marande W."/>
            <person name="Arribat S."/>
            <person name="Keller J."/>
            <person name="Huneau C."/>
            <person name="Blein T."/>
            <person name="Aime D."/>
            <person name="Laguerre M."/>
            <person name="Taylor J."/>
            <person name="Schubert V."/>
            <person name="Nelson M."/>
            <person name="Geu-Flores F."/>
            <person name="Crespi M."/>
            <person name="Gallardo-Guerrero K."/>
            <person name="Delaux P.-M."/>
            <person name="Salse J."/>
            <person name="Berges H."/>
            <person name="Guyot R."/>
            <person name="Gouzy J."/>
            <person name="Peret B."/>
        </authorList>
    </citation>
    <scope>NUCLEOTIDE SEQUENCE [LARGE SCALE GENOMIC DNA]</scope>
    <source>
        <strain evidence="2">cv. Amiga</strain>
    </source>
</reference>
<comment type="caution">
    <text evidence="1">The sequence shown here is derived from an EMBL/GenBank/DDBJ whole genome shotgun (WGS) entry which is preliminary data.</text>
</comment>
<proteinExistence type="predicted"/>
<dbReference type="EMBL" id="WOCE01000001">
    <property type="protein sequence ID" value="KAE9621780.1"/>
    <property type="molecule type" value="Genomic_DNA"/>
</dbReference>
<protein>
    <submittedName>
        <fullName evidence="1">Uncharacterized protein</fullName>
    </submittedName>
</protein>
<evidence type="ECO:0000313" key="2">
    <source>
        <dbReference type="Proteomes" id="UP000447434"/>
    </source>
</evidence>
<gene>
    <name evidence="1" type="ORF">Lalb_Chr01g0018401</name>
</gene>
<dbReference type="Proteomes" id="UP000447434">
    <property type="component" value="Chromosome 1"/>
</dbReference>
<dbReference type="AlphaFoldDB" id="A0A6A4R6Z1"/>